<keyword evidence="2" id="KW-1185">Reference proteome</keyword>
<evidence type="ECO:0000313" key="1">
    <source>
        <dbReference type="EMBL" id="APC96333.1"/>
    </source>
</evidence>
<evidence type="ECO:0000313" key="2">
    <source>
        <dbReference type="Proteomes" id="UP000182521"/>
    </source>
</evidence>
<proteinExistence type="predicted"/>
<dbReference type="EMBL" id="CP009654">
    <property type="protein sequence ID" value="APC96333.1"/>
    <property type="molecule type" value="Genomic_DNA"/>
</dbReference>
<name>A0A1J0KRE3_9GAMM</name>
<dbReference type="RefSeq" id="WP_071663382.1">
    <property type="nucleotide sequence ID" value="NZ_CP009654.1"/>
</dbReference>
<reference evidence="2" key="1">
    <citation type="submission" date="2014-10" db="EMBL/GenBank/DDBJ databases">
        <authorList>
            <person name="Kuske C.R."/>
            <person name="Challacombe J.F."/>
            <person name="Daligault H.E."/>
            <person name="Davenport K.W."/>
            <person name="Johnson S.L."/>
            <person name="Siddaramappa S."/>
            <person name="Petersen J.M."/>
        </authorList>
    </citation>
    <scope>NUCLEOTIDE SEQUENCE [LARGE SCALE GENOMIC DNA]</scope>
    <source>
        <strain evidence="2">CA97-1460</strain>
    </source>
</reference>
<organism evidence="1 2">
    <name type="scientific">Francisella frigiditurris</name>
    <dbReference type="NCBI Taxonomy" id="1542390"/>
    <lineage>
        <taxon>Bacteria</taxon>
        <taxon>Pseudomonadati</taxon>
        <taxon>Pseudomonadota</taxon>
        <taxon>Gammaproteobacteria</taxon>
        <taxon>Thiotrichales</taxon>
        <taxon>Francisellaceae</taxon>
        <taxon>Francisella</taxon>
    </lineage>
</organism>
<dbReference type="KEGG" id="frc:KX01_387"/>
<protein>
    <submittedName>
        <fullName evidence="1">Uncharacterized protein</fullName>
    </submittedName>
</protein>
<gene>
    <name evidence="1" type="ORF">KX01_387</name>
</gene>
<accession>A0A1J0KRE3</accession>
<sequence>MESYYDNDFNNIKYLYKLGSPPKKILEVLKLTAGDEESLKAYIEEKCKSNKLPSKEDLEITKTTIRFNIEQLEELDEKARLYCTSRESYIKNCLFDYKFLLDKKRERNISSILGRGFSFYDLFRNSQFQDNEVLPKYKLSNNFIDQLTISLTSPNFKNEAFLNYMAHFLKNYEDYKNNPDYTKTYSGINKHIKQTVLFNSLIEIIVRHNYCPVDKIIEIYEVKFVNNRNVTELRFNKNIYEV</sequence>
<dbReference type="Proteomes" id="UP000182521">
    <property type="component" value="Chromosome"/>
</dbReference>
<dbReference type="AlphaFoldDB" id="A0A1J0KRE3"/>